<dbReference type="InterPro" id="IPR046960">
    <property type="entry name" value="PPR_At4g14850-like_plant"/>
</dbReference>
<dbReference type="PANTHER" id="PTHR47926:SF517">
    <property type="entry name" value="TETRATRICOPEPTIDE REPEAT-LIKE SUPERFAMILY PROTEIN"/>
    <property type="match status" value="1"/>
</dbReference>
<proteinExistence type="predicted"/>
<gene>
    <name evidence="1" type="ORF">VNO78_09944</name>
</gene>
<reference evidence="1 2" key="1">
    <citation type="submission" date="2024-01" db="EMBL/GenBank/DDBJ databases">
        <title>The genomes of 5 underutilized Papilionoideae crops provide insights into root nodulation and disease resistanc.</title>
        <authorList>
            <person name="Jiang F."/>
        </authorList>
    </citation>
    <scope>NUCLEOTIDE SEQUENCE [LARGE SCALE GENOMIC DNA]</scope>
    <source>
        <strain evidence="1">DUOXIRENSHENG_FW03</strain>
        <tissue evidence="1">Leaves</tissue>
    </source>
</reference>
<accession>A0AAN9SJA8</accession>
<dbReference type="GO" id="GO:0003723">
    <property type="term" value="F:RNA binding"/>
    <property type="evidence" value="ECO:0007669"/>
    <property type="project" value="InterPro"/>
</dbReference>
<dbReference type="EMBL" id="JAYMYS010000003">
    <property type="protein sequence ID" value="KAK7398772.1"/>
    <property type="molecule type" value="Genomic_DNA"/>
</dbReference>
<sequence>MFEFDNSSHIFSTNEKIYGIKPGPKHDACIIDLFGRLGKLDEAKEILNQMDVKPDAIVWKALLAACTLKSFGPLSFY</sequence>
<evidence type="ECO:0000313" key="1">
    <source>
        <dbReference type="EMBL" id="KAK7398772.1"/>
    </source>
</evidence>
<name>A0AAN9SJA8_PSOTE</name>
<dbReference type="PANTHER" id="PTHR47926">
    <property type="entry name" value="PENTATRICOPEPTIDE REPEAT-CONTAINING PROTEIN"/>
    <property type="match status" value="1"/>
</dbReference>
<organism evidence="1 2">
    <name type="scientific">Psophocarpus tetragonolobus</name>
    <name type="common">Winged bean</name>
    <name type="synonym">Dolichos tetragonolobus</name>
    <dbReference type="NCBI Taxonomy" id="3891"/>
    <lineage>
        <taxon>Eukaryota</taxon>
        <taxon>Viridiplantae</taxon>
        <taxon>Streptophyta</taxon>
        <taxon>Embryophyta</taxon>
        <taxon>Tracheophyta</taxon>
        <taxon>Spermatophyta</taxon>
        <taxon>Magnoliopsida</taxon>
        <taxon>eudicotyledons</taxon>
        <taxon>Gunneridae</taxon>
        <taxon>Pentapetalae</taxon>
        <taxon>rosids</taxon>
        <taxon>fabids</taxon>
        <taxon>Fabales</taxon>
        <taxon>Fabaceae</taxon>
        <taxon>Papilionoideae</taxon>
        <taxon>50 kb inversion clade</taxon>
        <taxon>NPAAA clade</taxon>
        <taxon>indigoferoid/millettioid clade</taxon>
        <taxon>Phaseoleae</taxon>
        <taxon>Psophocarpus</taxon>
    </lineage>
</organism>
<keyword evidence="2" id="KW-1185">Reference proteome</keyword>
<protein>
    <recommendedName>
        <fullName evidence="3">Pentatricopeptide repeat-containing protein</fullName>
    </recommendedName>
</protein>
<dbReference type="Gene3D" id="1.25.40.10">
    <property type="entry name" value="Tetratricopeptide repeat domain"/>
    <property type="match status" value="1"/>
</dbReference>
<dbReference type="Proteomes" id="UP001386955">
    <property type="component" value="Unassembled WGS sequence"/>
</dbReference>
<comment type="caution">
    <text evidence="1">The sequence shown here is derived from an EMBL/GenBank/DDBJ whole genome shotgun (WGS) entry which is preliminary data.</text>
</comment>
<evidence type="ECO:0000313" key="2">
    <source>
        <dbReference type="Proteomes" id="UP001386955"/>
    </source>
</evidence>
<dbReference type="GO" id="GO:0009451">
    <property type="term" value="P:RNA modification"/>
    <property type="evidence" value="ECO:0007669"/>
    <property type="project" value="InterPro"/>
</dbReference>
<evidence type="ECO:0008006" key="3">
    <source>
        <dbReference type="Google" id="ProtNLM"/>
    </source>
</evidence>
<dbReference type="AlphaFoldDB" id="A0AAN9SJA8"/>
<dbReference type="InterPro" id="IPR011990">
    <property type="entry name" value="TPR-like_helical_dom_sf"/>
</dbReference>